<dbReference type="RefSeq" id="WP_150659066.1">
    <property type="nucleotide sequence ID" value="NZ_CABVJH010000018.1"/>
</dbReference>
<dbReference type="AlphaFoldDB" id="A0A5E7WT22"/>
<dbReference type="EMBL" id="CABVJH010000018">
    <property type="protein sequence ID" value="VVQ38378.1"/>
    <property type="molecule type" value="Genomic_DNA"/>
</dbReference>
<dbReference type="Gene3D" id="2.60.120.10">
    <property type="entry name" value="Jelly Rolls"/>
    <property type="match status" value="1"/>
</dbReference>
<feature type="chain" id="PRO_5022713735" description="Carboxymuconolactone decarboxylase" evidence="2">
    <location>
        <begin position="20"/>
        <end position="393"/>
    </location>
</feature>
<dbReference type="PANTHER" id="PTHR43698:SF1">
    <property type="entry name" value="BLL4564 PROTEIN"/>
    <property type="match status" value="1"/>
</dbReference>
<dbReference type="InterPro" id="IPR003779">
    <property type="entry name" value="CMD-like"/>
</dbReference>
<protein>
    <recommendedName>
        <fullName evidence="7">Carboxymuconolactone decarboxylase</fullName>
    </recommendedName>
</protein>
<sequence length="393" mass="41275" precursor="true">MNKTLLGIAMCAATPFASAAGQADNVSESQAAQQIRRAGTQASAAGPADYFSGRVRVDPLFPATGEINASGAYVTFEPGACSAWHTHPAGQRLVVIAGVGLTQEWGKPVQEIRPGDVIVCPPGVKHWHGAAPTSAMTHLAVTGVVEGKSVQWLEKVTDYPNNAQSPASPQATSAEHAVSEVLSAKQQAIPLIAASMATSNMPMLNAALNNGLDAGLTVSEAKEILVQLYAYTGFPRSLNALGELMKVVDARKQRGIQDDPGHEPGRVIPTGDELIAVGKVNQTRISGAPVQGPLFDFAPVINRYLQAHLFGDIFERDNLDWQSRELATVAALAATPGVEPQLRSHMAASMRVGLSAAQLRQLAQVLADQGDADAAKRAGEALEKHLAKTAGRP</sequence>
<evidence type="ECO:0000313" key="6">
    <source>
        <dbReference type="Proteomes" id="UP000325645"/>
    </source>
</evidence>
<dbReference type="Pfam" id="PF07883">
    <property type="entry name" value="Cupin_2"/>
    <property type="match status" value="1"/>
</dbReference>
<name>A0A5E7WT22_PSEFL</name>
<dbReference type="SUPFAM" id="SSF69118">
    <property type="entry name" value="AhpD-like"/>
    <property type="match status" value="1"/>
</dbReference>
<dbReference type="PANTHER" id="PTHR43698">
    <property type="entry name" value="RIBD C-TERMINAL DOMAIN CONTAINING PROTEIN"/>
    <property type="match status" value="1"/>
</dbReference>
<dbReference type="InterPro" id="IPR047263">
    <property type="entry name" value="HNL-like_cupin"/>
</dbReference>
<evidence type="ECO:0000259" key="4">
    <source>
        <dbReference type="Pfam" id="PF07883"/>
    </source>
</evidence>
<reference evidence="5 6" key="1">
    <citation type="submission" date="2019-09" db="EMBL/GenBank/DDBJ databases">
        <authorList>
            <person name="Chandra G."/>
            <person name="Truman W A."/>
        </authorList>
    </citation>
    <scope>NUCLEOTIDE SEQUENCE [LARGE SCALE GENOMIC DNA]</scope>
    <source>
        <strain evidence="5">PS943</strain>
    </source>
</reference>
<dbReference type="InterPro" id="IPR029032">
    <property type="entry name" value="AhpD-like"/>
</dbReference>
<dbReference type="InterPro" id="IPR013096">
    <property type="entry name" value="Cupin_2"/>
</dbReference>
<feature type="region of interest" description="Disordered" evidence="1">
    <location>
        <begin position="160"/>
        <end position="179"/>
    </location>
</feature>
<dbReference type="CDD" id="cd02233">
    <property type="entry name" value="cupin_HNL-like"/>
    <property type="match status" value="1"/>
</dbReference>
<proteinExistence type="predicted"/>
<feature type="domain" description="Cupin type-2" evidence="4">
    <location>
        <begin position="73"/>
        <end position="136"/>
    </location>
</feature>
<dbReference type="InterPro" id="IPR011051">
    <property type="entry name" value="RmlC_Cupin_sf"/>
</dbReference>
<feature type="signal peptide" evidence="2">
    <location>
        <begin position="1"/>
        <end position="19"/>
    </location>
</feature>
<evidence type="ECO:0000256" key="1">
    <source>
        <dbReference type="SAM" id="MobiDB-lite"/>
    </source>
</evidence>
<dbReference type="Proteomes" id="UP000325645">
    <property type="component" value="Unassembled WGS sequence"/>
</dbReference>
<feature type="domain" description="Carboxymuconolactone decarboxylase-like" evidence="3">
    <location>
        <begin position="302"/>
        <end position="383"/>
    </location>
</feature>
<evidence type="ECO:0000256" key="2">
    <source>
        <dbReference type="SAM" id="SignalP"/>
    </source>
</evidence>
<organism evidence="5 6">
    <name type="scientific">Pseudomonas fluorescens</name>
    <dbReference type="NCBI Taxonomy" id="294"/>
    <lineage>
        <taxon>Bacteria</taxon>
        <taxon>Pseudomonadati</taxon>
        <taxon>Pseudomonadota</taxon>
        <taxon>Gammaproteobacteria</taxon>
        <taxon>Pseudomonadales</taxon>
        <taxon>Pseudomonadaceae</taxon>
        <taxon>Pseudomonas</taxon>
    </lineage>
</organism>
<dbReference type="Gene3D" id="1.20.1290.10">
    <property type="entry name" value="AhpD-like"/>
    <property type="match status" value="1"/>
</dbReference>
<evidence type="ECO:0008006" key="7">
    <source>
        <dbReference type="Google" id="ProtNLM"/>
    </source>
</evidence>
<dbReference type="InterPro" id="IPR014710">
    <property type="entry name" value="RmlC-like_jellyroll"/>
</dbReference>
<feature type="compositionally biased region" description="Low complexity" evidence="1">
    <location>
        <begin position="163"/>
        <end position="174"/>
    </location>
</feature>
<accession>A0A5E7WT22</accession>
<dbReference type="Pfam" id="PF02627">
    <property type="entry name" value="CMD"/>
    <property type="match status" value="1"/>
</dbReference>
<keyword evidence="2" id="KW-0732">Signal</keyword>
<evidence type="ECO:0000259" key="3">
    <source>
        <dbReference type="Pfam" id="PF02627"/>
    </source>
</evidence>
<dbReference type="SUPFAM" id="SSF51182">
    <property type="entry name" value="RmlC-like cupins"/>
    <property type="match status" value="1"/>
</dbReference>
<gene>
    <name evidence="5" type="ORF">PS943_05821</name>
</gene>
<dbReference type="GO" id="GO:0051920">
    <property type="term" value="F:peroxiredoxin activity"/>
    <property type="evidence" value="ECO:0007669"/>
    <property type="project" value="InterPro"/>
</dbReference>
<evidence type="ECO:0000313" key="5">
    <source>
        <dbReference type="EMBL" id="VVQ38378.1"/>
    </source>
</evidence>